<dbReference type="EMBL" id="PSQE01000004">
    <property type="protein sequence ID" value="RHN62782.1"/>
    <property type="molecule type" value="Genomic_DNA"/>
</dbReference>
<reference evidence="3" key="1">
    <citation type="journal article" date="2018" name="Nat. Plants">
        <title>Whole-genome landscape of Medicago truncatula symbiotic genes.</title>
        <authorList>
            <person name="Pecrix Y."/>
            <person name="Gamas P."/>
            <person name="Carrere S."/>
        </authorList>
    </citation>
    <scope>NUCLEOTIDE SEQUENCE</scope>
    <source>
        <tissue evidence="3">Leaves</tissue>
    </source>
</reference>
<proteinExistence type="predicted"/>
<keyword evidence="1" id="KW-1133">Transmembrane helix</keyword>
<protein>
    <recommendedName>
        <fullName evidence="2">F-box associated beta-propeller type 1 domain-containing protein</fullName>
    </recommendedName>
</protein>
<evidence type="ECO:0000259" key="2">
    <source>
        <dbReference type="Pfam" id="PF07734"/>
    </source>
</evidence>
<name>A0A396IAZ8_MEDTR</name>
<sequence>MEPSYQQIQDVLEFLLRDVSLDSLWEVYSLRSNSWRKLDVDMPYSLECKEGTQVYMDEVCHWLCEDDYESSEKHNSPSGPCLVSFYLSNEVFFVTPIPSDLDDCFDIEADHNYRASKLRNHFILLYQFYFECLVSFFLRTYLISISMKRVII</sequence>
<keyword evidence="1" id="KW-0812">Transmembrane</keyword>
<dbReference type="InterPro" id="IPR006527">
    <property type="entry name" value="F-box-assoc_dom_typ1"/>
</dbReference>
<evidence type="ECO:0000313" key="3">
    <source>
        <dbReference type="EMBL" id="RHN62782.1"/>
    </source>
</evidence>
<dbReference type="Proteomes" id="UP000265566">
    <property type="component" value="Chromosome 4"/>
</dbReference>
<dbReference type="Pfam" id="PF07734">
    <property type="entry name" value="FBA_1"/>
    <property type="match status" value="1"/>
</dbReference>
<gene>
    <name evidence="3" type="ORF">MtrunA17_Chr4g0051131</name>
</gene>
<dbReference type="Gramene" id="rna25391">
    <property type="protein sequence ID" value="RHN62782.1"/>
    <property type="gene ID" value="gene25391"/>
</dbReference>
<accession>A0A396IAZ8</accession>
<feature type="transmembrane region" description="Helical" evidence="1">
    <location>
        <begin position="122"/>
        <end position="142"/>
    </location>
</feature>
<evidence type="ECO:0000256" key="1">
    <source>
        <dbReference type="SAM" id="Phobius"/>
    </source>
</evidence>
<organism evidence="3">
    <name type="scientific">Medicago truncatula</name>
    <name type="common">Barrel medic</name>
    <name type="synonym">Medicago tribuloides</name>
    <dbReference type="NCBI Taxonomy" id="3880"/>
    <lineage>
        <taxon>Eukaryota</taxon>
        <taxon>Viridiplantae</taxon>
        <taxon>Streptophyta</taxon>
        <taxon>Embryophyta</taxon>
        <taxon>Tracheophyta</taxon>
        <taxon>Spermatophyta</taxon>
        <taxon>Magnoliopsida</taxon>
        <taxon>eudicotyledons</taxon>
        <taxon>Gunneridae</taxon>
        <taxon>Pentapetalae</taxon>
        <taxon>rosids</taxon>
        <taxon>fabids</taxon>
        <taxon>Fabales</taxon>
        <taxon>Fabaceae</taxon>
        <taxon>Papilionoideae</taxon>
        <taxon>50 kb inversion clade</taxon>
        <taxon>NPAAA clade</taxon>
        <taxon>Hologalegina</taxon>
        <taxon>IRL clade</taxon>
        <taxon>Trifolieae</taxon>
        <taxon>Medicago</taxon>
    </lineage>
</organism>
<keyword evidence="1" id="KW-0472">Membrane</keyword>
<dbReference type="AlphaFoldDB" id="A0A396IAZ8"/>
<feature type="domain" description="F-box associated beta-propeller type 1" evidence="2">
    <location>
        <begin position="23"/>
        <end position="101"/>
    </location>
</feature>
<comment type="caution">
    <text evidence="3">The sequence shown here is derived from an EMBL/GenBank/DDBJ whole genome shotgun (WGS) entry which is preliminary data.</text>
</comment>